<dbReference type="Gramene" id="rna-AYBTSS11_LOCUS30181">
    <property type="protein sequence ID" value="CAJ1978008.1"/>
    <property type="gene ID" value="gene-AYBTSS11_LOCUS30181"/>
</dbReference>
<dbReference type="EMBL" id="OY731408">
    <property type="protein sequence ID" value="CAJ1978008.1"/>
    <property type="molecule type" value="Genomic_DNA"/>
</dbReference>
<feature type="region of interest" description="Disordered" evidence="1">
    <location>
        <begin position="1"/>
        <end position="28"/>
    </location>
</feature>
<gene>
    <name evidence="2" type="ORF">AYBTSS11_LOCUS30181</name>
</gene>
<keyword evidence="3" id="KW-1185">Reference proteome</keyword>
<protein>
    <submittedName>
        <fullName evidence="2">Uncharacterized protein</fullName>
    </submittedName>
</protein>
<evidence type="ECO:0000313" key="3">
    <source>
        <dbReference type="Proteomes" id="UP001189624"/>
    </source>
</evidence>
<name>A0AA86W3S5_9FABA</name>
<sequence length="70" mass="7658">MKGSMAWHLIQKGGNGNQSESVNANADANGEAHVSKAVKDVSNNAQPLIIFHCLNWIRKNHGVQHQTILK</sequence>
<evidence type="ECO:0000313" key="2">
    <source>
        <dbReference type="EMBL" id="CAJ1978008.1"/>
    </source>
</evidence>
<organism evidence="2 3">
    <name type="scientific">Sphenostylis stenocarpa</name>
    <dbReference type="NCBI Taxonomy" id="92480"/>
    <lineage>
        <taxon>Eukaryota</taxon>
        <taxon>Viridiplantae</taxon>
        <taxon>Streptophyta</taxon>
        <taxon>Embryophyta</taxon>
        <taxon>Tracheophyta</taxon>
        <taxon>Spermatophyta</taxon>
        <taxon>Magnoliopsida</taxon>
        <taxon>eudicotyledons</taxon>
        <taxon>Gunneridae</taxon>
        <taxon>Pentapetalae</taxon>
        <taxon>rosids</taxon>
        <taxon>fabids</taxon>
        <taxon>Fabales</taxon>
        <taxon>Fabaceae</taxon>
        <taxon>Papilionoideae</taxon>
        <taxon>50 kb inversion clade</taxon>
        <taxon>NPAAA clade</taxon>
        <taxon>indigoferoid/millettioid clade</taxon>
        <taxon>Phaseoleae</taxon>
        <taxon>Sphenostylis</taxon>
    </lineage>
</organism>
<proteinExistence type="predicted"/>
<accession>A0AA86W3S5</accession>
<evidence type="ECO:0000256" key="1">
    <source>
        <dbReference type="SAM" id="MobiDB-lite"/>
    </source>
</evidence>
<reference evidence="2" key="1">
    <citation type="submission" date="2023-10" db="EMBL/GenBank/DDBJ databases">
        <authorList>
            <person name="Domelevo Entfellner J.-B."/>
        </authorList>
    </citation>
    <scope>NUCLEOTIDE SEQUENCE</scope>
</reference>
<feature type="compositionally biased region" description="Polar residues" evidence="1">
    <location>
        <begin position="17"/>
        <end position="26"/>
    </location>
</feature>
<dbReference type="Proteomes" id="UP001189624">
    <property type="component" value="Chromosome 11"/>
</dbReference>
<dbReference type="AlphaFoldDB" id="A0AA86W3S5"/>